<gene>
    <name evidence="6" type="ORF">LSALG_LOCUS27247</name>
</gene>
<keyword evidence="7" id="KW-1185">Reference proteome</keyword>
<accession>A0AA35Z9H7</accession>
<evidence type="ECO:0000256" key="2">
    <source>
        <dbReference type="ARBA" id="ARBA00004906"/>
    </source>
</evidence>
<proteinExistence type="predicted"/>
<evidence type="ECO:0000313" key="7">
    <source>
        <dbReference type="Proteomes" id="UP001177003"/>
    </source>
</evidence>
<comment type="pathway">
    <text evidence="2">Protein modification; protein ubiquitination.</text>
</comment>
<dbReference type="Gene3D" id="3.30.710.10">
    <property type="entry name" value="Potassium Channel Kv1.1, Chain A"/>
    <property type="match status" value="1"/>
</dbReference>
<dbReference type="Pfam" id="PF25553">
    <property type="entry name" value="BTB-POZ_ANK-like"/>
    <property type="match status" value="1"/>
</dbReference>
<sequence>MIWTNTSSKFGSIDVSEKLSWANVKRHPPLTLTSHNNLNFSEIISLDSISLSYTCKSKQPSASMAAFELNKSKQQVSTMLKQGFISDFFLSPPPSSFTSSPSNPSQPIQSPIRSAPSPTLFEMMTEEQTRDSSRPSTHLQSFDTARMRIEERVSRVLSGAPFRNPSDWGLGFGDVKLTITARDGFSVSMDVHREVLASRSLFFKEKLGRRSGSHHSVEICECDDVEVYLETLVLMYCDDLKKKMMGEGVSKILGLLKVCDSLKFNDGISSCLEYLEAVPWSEEEEERVISNLQDLNLHNDHDVLQRVALEPSTSSRIDDIFLRLLTGVLQAKDEKARKEMKTLISRLLKEDNNSTYNRLDISKETLYTICHKCLTSLVHCLSEATSCEENRGMMSEIAREADNLEWVVEILIEKRIGEEFVKLWSDQNELGVLHSKVPVMYRHKISRITAQLCIAIGRGNILVPKETRVSLLSTWLEALYDDFGWMKRSSRSVDRRLIEDGISQIILTLPLLQQQAFLMSWFDRFLEKGDDCPNIQRAFEIWWRRAFVRQPVVEPQLQITVCDYPS</sequence>
<dbReference type="InterPro" id="IPR011333">
    <property type="entry name" value="SKP1/BTB/POZ_sf"/>
</dbReference>
<evidence type="ECO:0000259" key="5">
    <source>
        <dbReference type="PROSITE" id="PS50097"/>
    </source>
</evidence>
<protein>
    <recommendedName>
        <fullName evidence="5">BTB domain-containing protein</fullName>
    </recommendedName>
</protein>
<dbReference type="AlphaFoldDB" id="A0AA35Z9H7"/>
<feature type="domain" description="BTB" evidence="5">
    <location>
        <begin position="173"/>
        <end position="244"/>
    </location>
</feature>
<organism evidence="6 7">
    <name type="scientific">Lactuca saligna</name>
    <name type="common">Willowleaf lettuce</name>
    <dbReference type="NCBI Taxonomy" id="75948"/>
    <lineage>
        <taxon>Eukaryota</taxon>
        <taxon>Viridiplantae</taxon>
        <taxon>Streptophyta</taxon>
        <taxon>Embryophyta</taxon>
        <taxon>Tracheophyta</taxon>
        <taxon>Spermatophyta</taxon>
        <taxon>Magnoliopsida</taxon>
        <taxon>eudicotyledons</taxon>
        <taxon>Gunneridae</taxon>
        <taxon>Pentapetalae</taxon>
        <taxon>asterids</taxon>
        <taxon>campanulids</taxon>
        <taxon>Asterales</taxon>
        <taxon>Asteraceae</taxon>
        <taxon>Cichorioideae</taxon>
        <taxon>Cichorieae</taxon>
        <taxon>Lactucinae</taxon>
        <taxon>Lactuca</taxon>
    </lineage>
</organism>
<dbReference type="EMBL" id="OX465081">
    <property type="protein sequence ID" value="CAI9287912.1"/>
    <property type="molecule type" value="Genomic_DNA"/>
</dbReference>
<dbReference type="InterPro" id="IPR058039">
    <property type="entry name" value="At3g05675-like_ankyrin"/>
</dbReference>
<dbReference type="PROSITE" id="PS50097">
    <property type="entry name" value="BTB"/>
    <property type="match status" value="1"/>
</dbReference>
<dbReference type="PANTHER" id="PTHR31060:SF32">
    <property type="entry name" value="BTB_POZ DOMAIN PLANT PROTEIN"/>
    <property type="match status" value="1"/>
</dbReference>
<evidence type="ECO:0000313" key="6">
    <source>
        <dbReference type="EMBL" id="CAI9287912.1"/>
    </source>
</evidence>
<evidence type="ECO:0000256" key="4">
    <source>
        <dbReference type="SAM" id="MobiDB-lite"/>
    </source>
</evidence>
<dbReference type="Proteomes" id="UP001177003">
    <property type="component" value="Chromosome 5"/>
</dbReference>
<reference evidence="6" key="1">
    <citation type="submission" date="2023-04" db="EMBL/GenBank/DDBJ databases">
        <authorList>
            <person name="Vijverberg K."/>
            <person name="Xiong W."/>
            <person name="Schranz E."/>
        </authorList>
    </citation>
    <scope>NUCLEOTIDE SEQUENCE</scope>
</reference>
<dbReference type="PANTHER" id="PTHR31060">
    <property type="entry name" value="OSJNBA0011J08.25 PROTEIN-RELATED"/>
    <property type="match status" value="1"/>
</dbReference>
<feature type="region of interest" description="Disordered" evidence="4">
    <location>
        <begin position="95"/>
        <end position="116"/>
    </location>
</feature>
<keyword evidence="3" id="KW-0833">Ubl conjugation pathway</keyword>
<comment type="function">
    <text evidence="1">May act as a substrate-specific adapter of an E3 ubiquitin-protein ligase complex (CUL3-RBX1-BTB) which mediates the ubiquitination and subsequent proteasomal degradation of target proteins.</text>
</comment>
<dbReference type="InterPro" id="IPR038920">
    <property type="entry name" value="At3g05675-like"/>
</dbReference>
<evidence type="ECO:0000256" key="3">
    <source>
        <dbReference type="ARBA" id="ARBA00022786"/>
    </source>
</evidence>
<evidence type="ECO:0000256" key="1">
    <source>
        <dbReference type="ARBA" id="ARBA00002668"/>
    </source>
</evidence>
<dbReference type="InterPro" id="IPR000210">
    <property type="entry name" value="BTB/POZ_dom"/>
</dbReference>
<name>A0AA35Z9H7_LACSI</name>